<reference evidence="2 3" key="2">
    <citation type="submission" date="2018-03" db="EMBL/GenBank/DDBJ databases">
        <title>The ancient ancestry and fast evolution of plastids.</title>
        <authorList>
            <person name="Moore K.R."/>
            <person name="Magnabosco C."/>
            <person name="Momper L."/>
            <person name="Gold D.A."/>
            <person name="Bosak T."/>
            <person name="Fournier G.P."/>
        </authorList>
    </citation>
    <scope>NUCLEOTIDE SEQUENCE [LARGE SCALE GENOMIC DNA]</scope>
    <source>
        <strain evidence="2 3">ULC18</strain>
    </source>
</reference>
<protein>
    <recommendedName>
        <fullName evidence="1">Insertion element IS402-like domain-containing protein</fullName>
    </recommendedName>
</protein>
<dbReference type="PANTHER" id="PTHR30007:SF0">
    <property type="entry name" value="TRANSPOSASE"/>
    <property type="match status" value="1"/>
</dbReference>
<name>A0A2T1E136_9CYAN</name>
<dbReference type="Pfam" id="PF13340">
    <property type="entry name" value="DUF4096"/>
    <property type="match status" value="1"/>
</dbReference>
<reference evidence="3" key="1">
    <citation type="submission" date="2018-02" db="EMBL/GenBank/DDBJ databases">
        <authorList>
            <person name="Moore K."/>
            <person name="Momper L."/>
        </authorList>
    </citation>
    <scope>NUCLEOTIDE SEQUENCE [LARGE SCALE GENOMIC DNA]</scope>
    <source>
        <strain evidence="3">ULC18</strain>
    </source>
</reference>
<dbReference type="PANTHER" id="PTHR30007">
    <property type="entry name" value="PHP DOMAIN PROTEIN"/>
    <property type="match status" value="1"/>
</dbReference>
<evidence type="ECO:0000313" key="2">
    <source>
        <dbReference type="EMBL" id="PSB26476.1"/>
    </source>
</evidence>
<dbReference type="EMBL" id="PVWK01000105">
    <property type="protein sequence ID" value="PSB26476.1"/>
    <property type="molecule type" value="Genomic_DNA"/>
</dbReference>
<evidence type="ECO:0000259" key="1">
    <source>
        <dbReference type="Pfam" id="PF13340"/>
    </source>
</evidence>
<dbReference type="InterPro" id="IPR025161">
    <property type="entry name" value="IS402-like_dom"/>
</dbReference>
<comment type="caution">
    <text evidence="2">The sequence shown here is derived from an EMBL/GenBank/DDBJ whole genome shotgun (WGS) entry which is preliminary data.</text>
</comment>
<dbReference type="OrthoDB" id="531765at2"/>
<sequence>MEAMLERKQYTSDLTDAEWVKLEPLLPPKKPVGRAREVNLREVLNAIYYRADHGVKWRNLPSDFPAWQTVYTYFRTWVQVGVWEALNLALVQVVRQSVGREAEPSLTIIDSQSVKLGQKGGTKSALMATKK</sequence>
<dbReference type="NCBIfam" id="NF033580">
    <property type="entry name" value="transpos_IS5_3"/>
    <property type="match status" value="1"/>
</dbReference>
<proteinExistence type="predicted"/>
<gene>
    <name evidence="2" type="ORF">C7B82_19575</name>
</gene>
<organism evidence="2 3">
    <name type="scientific">Stenomitos frigidus ULC18</name>
    <dbReference type="NCBI Taxonomy" id="2107698"/>
    <lineage>
        <taxon>Bacteria</taxon>
        <taxon>Bacillati</taxon>
        <taxon>Cyanobacteriota</taxon>
        <taxon>Cyanophyceae</taxon>
        <taxon>Leptolyngbyales</taxon>
        <taxon>Leptolyngbyaceae</taxon>
        <taxon>Stenomitos</taxon>
    </lineage>
</organism>
<dbReference type="RefSeq" id="WP_106257967.1">
    <property type="nucleotide sequence ID" value="NZ_CAWNSW010000039.1"/>
</dbReference>
<accession>A0A2T1E136</accession>
<evidence type="ECO:0000313" key="3">
    <source>
        <dbReference type="Proteomes" id="UP000239576"/>
    </source>
</evidence>
<keyword evidence="3" id="KW-1185">Reference proteome</keyword>
<dbReference type="AlphaFoldDB" id="A0A2T1E136"/>
<feature type="domain" description="Insertion element IS402-like" evidence="1">
    <location>
        <begin position="14"/>
        <end position="86"/>
    </location>
</feature>
<dbReference type="Proteomes" id="UP000239576">
    <property type="component" value="Unassembled WGS sequence"/>
</dbReference>